<dbReference type="PROSITE" id="PS00211">
    <property type="entry name" value="ABC_TRANSPORTER_1"/>
    <property type="match status" value="2"/>
</dbReference>
<dbReference type="PANTHER" id="PTHR24223:SF399">
    <property type="entry name" value="ABC TRANSPORTER ATNG"/>
    <property type="match status" value="1"/>
</dbReference>
<dbReference type="InterPro" id="IPR056227">
    <property type="entry name" value="TMD0_ABC"/>
</dbReference>
<dbReference type="FunFam" id="1.20.1560.10:FF:000066">
    <property type="entry name" value="ABC multidrug transporter (Eurofung)"/>
    <property type="match status" value="1"/>
</dbReference>
<feature type="transmembrane region" description="Helical" evidence="10">
    <location>
        <begin position="299"/>
        <end position="316"/>
    </location>
</feature>
<evidence type="ECO:0000256" key="8">
    <source>
        <dbReference type="ARBA" id="ARBA00023136"/>
    </source>
</evidence>
<feature type="transmembrane region" description="Helical" evidence="10">
    <location>
        <begin position="464"/>
        <end position="491"/>
    </location>
</feature>
<dbReference type="InterPro" id="IPR011527">
    <property type="entry name" value="ABC1_TM_dom"/>
</dbReference>
<feature type="transmembrane region" description="Helical" evidence="10">
    <location>
        <begin position="892"/>
        <end position="917"/>
    </location>
</feature>
<dbReference type="InterPro" id="IPR017871">
    <property type="entry name" value="ABC_transporter-like_CS"/>
</dbReference>
<dbReference type="FunFam" id="3.40.50.300:FF:000997">
    <property type="entry name" value="Multidrug resistance-associated protein 1"/>
    <property type="match status" value="1"/>
</dbReference>
<evidence type="ECO:0008006" key="15">
    <source>
        <dbReference type="Google" id="ProtNLM"/>
    </source>
</evidence>
<feature type="transmembrane region" description="Helical" evidence="10">
    <location>
        <begin position="1079"/>
        <end position="1102"/>
    </location>
</feature>
<evidence type="ECO:0000313" key="13">
    <source>
        <dbReference type="EMBL" id="KAF4511732.1"/>
    </source>
</evidence>
<sequence>MATNATADASFGPQLGLGQLDFTLAFEQTIFGIGPSALLLAAASLRIAVLKQREPLFRASRFLWTKLTAAALLLGLELASLVLWSTSPLSARTHAALATASLAAAAVVAVASLLYTEHRYAYSPSLLLSIYLSVSALLDVASVRSLFLRGELDALGAVASAALALKLVLVGLEEVPKRGPAALRTSREIARGLWNRSVFWWLNATFRRGYSDCIAVDDLERLDHHLDSRHLASVLGRQWNSADKSGKHCLALATSRAFKTSLLSAVIPRLLYTGFSFAQPFLVNTIIGLIGGLDRSRSMAGLIVGATALVYLGMALARCHYMHHTFRLITSVRGGIVALVFAKTIGLDADAAKESAAVTLMSTDASFIELGLAVYLLQRQVGAACFLVLVPAILSSFATARVARGIGPARALWNSKVQKRVSTTSSTLSHAKGIKMMGLGHGISRLIQSLRVTELDSSKTFRWYFVWMNMIANLSDQLTPIIIIAAAVFWIKRDQQLSVAEAFTSLSLIALVSTPIVNIIAAYPTFVSGLACFERIQSFLLLPGRVDYRSLACPPVSSMERNEPGVENVELGAIQTPDAPAKTAVYIKDASFAVRNDTEAVLKNVNMAVPAASLSVVVGPVGSGKSALIKALLGEARILSGSVHMDGGPVAYCDQNAWLRLATIRENILGPHAFDEKWYQTVLWACALEQDMSQLEDGDLTSVGSAGIALSGGQKQRVALARAVYSRARVMLLDDVFSALDRTTSATVFGRLLGHGGLLRNESTTVVLATHATEYLSSADTVITLLDGTVAQQAAYTDVQGSPTHGKGAFEQECPREDSERALPADKPQSNAAGSHLTRKTGDVSLYKFYLDSIGTLLFIGWLVFAAGYIFSGKVPQIWLRVWTENGTANRAAAYFGGYLGFGLLCVLSSGICVYYFMIVVVPKSAQHLHWLLVDAVFKAPLWFFTSTDVSTVLNRFSQDMTLLDQVLPMAVFTTTFDVFNVVAGTALIASGATYVAAVMPLCILAVYAIQRFYLRTSRQMRNLDLEAKSPLYRLLTETAAGLETIRAFGWEQDIVHENLQHLEQSQKPYYTMYCIQRWLAVVLDMLVAAIAVVLVGFALGLPGSASQGSIGLALLNVMEFNQSLSMLVNSWTGLETSLGAIARLKSFLADTRAEGSEQDDVSPPSSWPDRGAIQINSITAKYNLGDAQSQPALRGVSLDIQPGQHVSIVGRTGSGKSSLILTLLRLLDLESGSITIDGVDVSRVSRQLVRSRIITVPQDPVELPGSVKSNLAMQALDEAILAADALATDDDMQRVLARVGLWRLVTTRGGLDGELDNVGLSGGQKQLFSLARALLAVKSRKLTGGIVLMDEPTSSVDEVTEARVRAIIKESLSAFTVITVSHRQDAESTDAVVYMAFGEVVKVTRGTGT</sequence>
<keyword evidence="6" id="KW-0067">ATP-binding</keyword>
<evidence type="ECO:0000256" key="9">
    <source>
        <dbReference type="SAM" id="MobiDB-lite"/>
    </source>
</evidence>
<evidence type="ECO:0000256" key="2">
    <source>
        <dbReference type="ARBA" id="ARBA00022448"/>
    </source>
</evidence>
<feature type="transmembrane region" description="Helical" evidence="10">
    <location>
        <begin position="384"/>
        <end position="403"/>
    </location>
</feature>
<proteinExistence type="predicted"/>
<evidence type="ECO:0000259" key="12">
    <source>
        <dbReference type="PROSITE" id="PS50929"/>
    </source>
</evidence>
<evidence type="ECO:0000256" key="6">
    <source>
        <dbReference type="ARBA" id="ARBA00022840"/>
    </source>
</evidence>
<feature type="transmembrane region" description="Helical" evidence="10">
    <location>
        <begin position="30"/>
        <end position="50"/>
    </location>
</feature>
<feature type="compositionally biased region" description="Basic and acidic residues" evidence="9">
    <location>
        <begin position="808"/>
        <end position="824"/>
    </location>
</feature>
<dbReference type="SUPFAM" id="SSF52540">
    <property type="entry name" value="P-loop containing nucleoside triphosphate hydrolases"/>
    <property type="match status" value="2"/>
</dbReference>
<feature type="domain" description="ABC transmembrane type-1" evidence="12">
    <location>
        <begin position="270"/>
        <end position="528"/>
    </location>
</feature>
<evidence type="ECO:0000256" key="5">
    <source>
        <dbReference type="ARBA" id="ARBA00022741"/>
    </source>
</evidence>
<evidence type="ECO:0000256" key="1">
    <source>
        <dbReference type="ARBA" id="ARBA00004651"/>
    </source>
</evidence>
<accession>A0A8H4PWH3</accession>
<keyword evidence="14" id="KW-1185">Reference proteome</keyword>
<feature type="transmembrane region" description="Helical" evidence="10">
    <location>
        <begin position="995"/>
        <end position="1015"/>
    </location>
</feature>
<dbReference type="PANTHER" id="PTHR24223">
    <property type="entry name" value="ATP-BINDING CASSETTE SUB-FAMILY C"/>
    <property type="match status" value="1"/>
</dbReference>
<keyword evidence="8 10" id="KW-0472">Membrane</keyword>
<dbReference type="PROSITE" id="PS50893">
    <property type="entry name" value="ABC_TRANSPORTER_2"/>
    <property type="match status" value="2"/>
</dbReference>
<name>A0A8H4PWH3_9HYPO</name>
<dbReference type="InterPro" id="IPR050173">
    <property type="entry name" value="ABC_transporter_C-like"/>
</dbReference>
<dbReference type="GO" id="GO:0140359">
    <property type="term" value="F:ABC-type transporter activity"/>
    <property type="evidence" value="ECO:0007669"/>
    <property type="project" value="InterPro"/>
</dbReference>
<dbReference type="InterPro" id="IPR003593">
    <property type="entry name" value="AAA+_ATPase"/>
</dbReference>
<feature type="transmembrane region" description="Helical" evidence="10">
    <location>
        <begin position="62"/>
        <end position="84"/>
    </location>
</feature>
<reference evidence="13 14" key="1">
    <citation type="journal article" date="2020" name="Genome Biol. Evol.">
        <title>A new high-quality draft genome assembly of the Chinese cordyceps Ophiocordyceps sinensis.</title>
        <authorList>
            <person name="Shu R."/>
            <person name="Zhang J."/>
            <person name="Meng Q."/>
            <person name="Zhang H."/>
            <person name="Zhou G."/>
            <person name="Li M."/>
            <person name="Wu P."/>
            <person name="Zhao Y."/>
            <person name="Chen C."/>
            <person name="Qin Q."/>
        </authorList>
    </citation>
    <scope>NUCLEOTIDE SEQUENCE [LARGE SCALE GENOMIC DNA]</scope>
    <source>
        <strain evidence="13 14">IOZ07</strain>
    </source>
</reference>
<dbReference type="PROSITE" id="PS50929">
    <property type="entry name" value="ABC_TM1F"/>
    <property type="match status" value="2"/>
</dbReference>
<organism evidence="13 14">
    <name type="scientific">Ophiocordyceps sinensis</name>
    <dbReference type="NCBI Taxonomy" id="72228"/>
    <lineage>
        <taxon>Eukaryota</taxon>
        <taxon>Fungi</taxon>
        <taxon>Dikarya</taxon>
        <taxon>Ascomycota</taxon>
        <taxon>Pezizomycotina</taxon>
        <taxon>Sordariomycetes</taxon>
        <taxon>Hypocreomycetidae</taxon>
        <taxon>Hypocreales</taxon>
        <taxon>Ophiocordycipitaceae</taxon>
        <taxon>Ophiocordyceps</taxon>
    </lineage>
</organism>
<dbReference type="CDD" id="cd18580">
    <property type="entry name" value="ABC_6TM_ABCC_D2"/>
    <property type="match status" value="1"/>
</dbReference>
<feature type="transmembrane region" description="Helical" evidence="10">
    <location>
        <begin position="503"/>
        <end position="526"/>
    </location>
</feature>
<evidence type="ECO:0000256" key="3">
    <source>
        <dbReference type="ARBA" id="ARBA00022475"/>
    </source>
</evidence>
<feature type="domain" description="ABC transporter" evidence="11">
    <location>
        <begin position="1174"/>
        <end position="1410"/>
    </location>
</feature>
<evidence type="ECO:0000256" key="10">
    <source>
        <dbReference type="SAM" id="Phobius"/>
    </source>
</evidence>
<keyword evidence="7 10" id="KW-1133">Transmembrane helix</keyword>
<dbReference type="Gene3D" id="1.20.1560.10">
    <property type="entry name" value="ABC transporter type 1, transmembrane domain"/>
    <property type="match status" value="2"/>
</dbReference>
<keyword evidence="3" id="KW-1003">Cell membrane</keyword>
<dbReference type="OrthoDB" id="6500128at2759"/>
<keyword evidence="4 10" id="KW-0812">Transmembrane</keyword>
<dbReference type="InterPro" id="IPR027417">
    <property type="entry name" value="P-loop_NTPase"/>
</dbReference>
<feature type="transmembrane region" description="Helical" evidence="10">
    <location>
        <begin position="967"/>
        <end position="989"/>
    </location>
</feature>
<evidence type="ECO:0000259" key="11">
    <source>
        <dbReference type="PROSITE" id="PS50893"/>
    </source>
</evidence>
<dbReference type="GO" id="GO:0005524">
    <property type="term" value="F:ATP binding"/>
    <property type="evidence" value="ECO:0007669"/>
    <property type="project" value="UniProtKB-KW"/>
</dbReference>
<evidence type="ECO:0000256" key="4">
    <source>
        <dbReference type="ARBA" id="ARBA00022692"/>
    </source>
</evidence>
<dbReference type="EMBL" id="JAAVMX010000003">
    <property type="protein sequence ID" value="KAF4511732.1"/>
    <property type="molecule type" value="Genomic_DNA"/>
</dbReference>
<feature type="transmembrane region" description="Helical" evidence="10">
    <location>
        <begin position="270"/>
        <end position="293"/>
    </location>
</feature>
<dbReference type="Pfam" id="PF24357">
    <property type="entry name" value="TMD0_ABC"/>
    <property type="match status" value="1"/>
</dbReference>
<dbReference type="GO" id="GO:0016887">
    <property type="term" value="F:ATP hydrolysis activity"/>
    <property type="evidence" value="ECO:0007669"/>
    <property type="project" value="InterPro"/>
</dbReference>
<feature type="transmembrane region" description="Helical" evidence="10">
    <location>
        <begin position="127"/>
        <end position="148"/>
    </location>
</feature>
<dbReference type="InterPro" id="IPR044726">
    <property type="entry name" value="ABCC_6TM_D2"/>
</dbReference>
<dbReference type="InterPro" id="IPR003439">
    <property type="entry name" value="ABC_transporter-like_ATP-bd"/>
</dbReference>
<evidence type="ECO:0000313" key="14">
    <source>
        <dbReference type="Proteomes" id="UP000557566"/>
    </source>
</evidence>
<dbReference type="CDD" id="cd03250">
    <property type="entry name" value="ABCC_MRP_domain1"/>
    <property type="match status" value="1"/>
</dbReference>
<dbReference type="Pfam" id="PF00005">
    <property type="entry name" value="ABC_tran"/>
    <property type="match status" value="2"/>
</dbReference>
<dbReference type="SUPFAM" id="SSF90123">
    <property type="entry name" value="ABC transporter transmembrane region"/>
    <property type="match status" value="2"/>
</dbReference>
<comment type="subcellular location">
    <subcellularLocation>
        <location evidence="1">Cell membrane</location>
        <topology evidence="1">Multi-pass membrane protein</topology>
    </subcellularLocation>
</comment>
<dbReference type="InterPro" id="IPR036640">
    <property type="entry name" value="ABC1_TM_sf"/>
</dbReference>
<feature type="domain" description="ABC transmembrane type-1" evidence="12">
    <location>
        <begin position="857"/>
        <end position="1137"/>
    </location>
</feature>
<dbReference type="Proteomes" id="UP000557566">
    <property type="component" value="Unassembled WGS sequence"/>
</dbReference>
<feature type="domain" description="ABC transporter" evidence="11">
    <location>
        <begin position="585"/>
        <end position="812"/>
    </location>
</feature>
<dbReference type="SMART" id="SM00382">
    <property type="entry name" value="AAA"/>
    <property type="match status" value="2"/>
</dbReference>
<keyword evidence="5" id="KW-0547">Nucleotide-binding</keyword>
<gene>
    <name evidence="13" type="ORF">G6O67_003504</name>
</gene>
<evidence type="ECO:0000256" key="7">
    <source>
        <dbReference type="ARBA" id="ARBA00022989"/>
    </source>
</evidence>
<keyword evidence="2" id="KW-0813">Transport</keyword>
<dbReference type="Pfam" id="PF00664">
    <property type="entry name" value="ABC_membrane"/>
    <property type="match status" value="1"/>
</dbReference>
<feature type="transmembrane region" description="Helical" evidence="10">
    <location>
        <begin position="849"/>
        <end position="871"/>
    </location>
</feature>
<comment type="caution">
    <text evidence="13">The sequence shown here is derived from an EMBL/GenBank/DDBJ whole genome shotgun (WGS) entry which is preliminary data.</text>
</comment>
<dbReference type="GO" id="GO:0005886">
    <property type="term" value="C:plasma membrane"/>
    <property type="evidence" value="ECO:0007669"/>
    <property type="project" value="UniProtKB-SubCell"/>
</dbReference>
<feature type="region of interest" description="Disordered" evidence="9">
    <location>
        <begin position="797"/>
        <end position="836"/>
    </location>
</feature>
<feature type="transmembrane region" description="Helical" evidence="10">
    <location>
        <begin position="96"/>
        <end position="115"/>
    </location>
</feature>
<protein>
    <recommendedName>
        <fullName evidence="15">ABC transporter, transmembrane domain, type 1</fullName>
    </recommendedName>
</protein>
<dbReference type="Gene3D" id="3.40.50.300">
    <property type="entry name" value="P-loop containing nucleotide triphosphate hydrolases"/>
    <property type="match status" value="2"/>
</dbReference>